<reference evidence="1" key="2">
    <citation type="submission" date="2022-10" db="EMBL/GenBank/DDBJ databases">
        <authorList>
            <person name="Landa B."/>
            <person name="Arias-Giraldo L.F."/>
            <person name="Roman-Ecija M."/>
            <person name="Velasco-Amo M.P."/>
            <person name="De La Fuente L."/>
            <person name="Marco-Noales E."/>
            <person name="Moralejo E."/>
        </authorList>
    </citation>
    <scope>NUCLEOTIDE SEQUENCE</scope>
    <source>
        <strain evidence="1">CFBP8073</strain>
    </source>
</reference>
<protein>
    <submittedName>
        <fullName evidence="1">Uncharacterized protein</fullName>
    </submittedName>
</protein>
<organism evidence="1 2">
    <name type="scientific">Xylella fastidiosa subsp. fastidiosa</name>
    <dbReference type="NCBI Taxonomy" id="644356"/>
    <lineage>
        <taxon>Bacteria</taxon>
        <taxon>Pseudomonadati</taxon>
        <taxon>Pseudomonadota</taxon>
        <taxon>Gammaproteobacteria</taxon>
        <taxon>Lysobacterales</taxon>
        <taxon>Lysobacteraceae</taxon>
        <taxon>Xylella</taxon>
    </lineage>
</organism>
<accession>A0AAJ5R3Y3</accession>
<sequence length="52" mass="5566">MLVGLEAAQFVEELAACIAEGSEFPPNAPRFRSMCLSVPSLAAVRSHFISTN</sequence>
<dbReference type="GeneID" id="93904862"/>
<dbReference type="EMBL" id="CP109886">
    <property type="protein sequence ID" value="WCF29383.1"/>
    <property type="molecule type" value="Genomic_DNA"/>
</dbReference>
<evidence type="ECO:0000313" key="2">
    <source>
        <dbReference type="Proteomes" id="UP001211513"/>
    </source>
</evidence>
<gene>
    <name evidence="1" type="ORF">OK117_05910</name>
</gene>
<dbReference type="AlphaFoldDB" id="A0AAJ5R3Y3"/>
<evidence type="ECO:0000313" key="1">
    <source>
        <dbReference type="EMBL" id="WCF29383.1"/>
    </source>
</evidence>
<proteinExistence type="predicted"/>
<dbReference type="Proteomes" id="UP001211513">
    <property type="component" value="Chromosome"/>
</dbReference>
<dbReference type="RefSeq" id="WP_012382613.1">
    <property type="nucleotide sequence ID" value="NZ_CP040799.1"/>
</dbReference>
<reference evidence="1" key="1">
    <citation type="journal article" date="2022" name="Phytopathology">
        <title>Complete circularized genome resources of seven strains of Xylella fastidiosa subsp. fastidiosa using hybrid assembly reveals unknown plasmids.</title>
        <authorList>
            <person name="Velasco-Amo M.D.P."/>
            <person name="Arias-Giraldo L.F.F."/>
            <person name="Ecija M.R."/>
            <person name="De La Fuente L."/>
            <person name="Marco-Noales E."/>
            <person name="Moralejo E."/>
            <person name="Navas-Cort J.A."/>
            <person name="Landa B.B."/>
        </authorList>
    </citation>
    <scope>NUCLEOTIDE SEQUENCE</scope>
    <source>
        <strain evidence="1">CFBP8073</strain>
    </source>
</reference>
<name>A0AAJ5R3Y3_XYLFS</name>